<dbReference type="GO" id="GO:0043335">
    <property type="term" value="P:protein unfolding"/>
    <property type="evidence" value="ECO:0007669"/>
    <property type="project" value="UniProtKB-UniRule"/>
</dbReference>
<accession>A0A8T3V616</accession>
<dbReference type="InterPro" id="IPR032501">
    <property type="entry name" value="Prot_ATP_ID_OB_2nd"/>
</dbReference>
<dbReference type="GO" id="GO:0010498">
    <property type="term" value="P:proteasomal protein catabolic process"/>
    <property type="evidence" value="ECO:0007669"/>
    <property type="project" value="UniProtKB-UniRule"/>
</dbReference>
<feature type="coiled-coil region" evidence="9">
    <location>
        <begin position="8"/>
        <end position="74"/>
    </location>
</feature>
<dbReference type="GO" id="GO:0005524">
    <property type="term" value="F:ATP binding"/>
    <property type="evidence" value="ECO:0007669"/>
    <property type="project" value="UniProtKB-UniRule"/>
</dbReference>
<dbReference type="InterPro" id="IPR050221">
    <property type="entry name" value="26S_Proteasome_ATPase"/>
</dbReference>
<dbReference type="Pfam" id="PF00004">
    <property type="entry name" value="AAA"/>
    <property type="match status" value="1"/>
</dbReference>
<dbReference type="FunFam" id="1.10.8.60:FF:000006">
    <property type="entry name" value="26S protease regulatory subunit 8"/>
    <property type="match status" value="1"/>
</dbReference>
<dbReference type="InterPro" id="IPR003960">
    <property type="entry name" value="ATPase_AAA_CS"/>
</dbReference>
<comment type="caution">
    <text evidence="12">The sequence shown here is derived from an EMBL/GenBank/DDBJ whole genome shotgun (WGS) entry which is preliminary data.</text>
</comment>
<dbReference type="Pfam" id="PF16450">
    <property type="entry name" value="Prot_ATP_ID_OB_C"/>
    <property type="match status" value="1"/>
</dbReference>
<feature type="binding site" evidence="9">
    <location>
        <position position="344"/>
    </location>
    <ligand>
        <name>ATP</name>
        <dbReference type="ChEBI" id="CHEBI:30616"/>
    </ligand>
</feature>
<dbReference type="NCBIfam" id="TIGR01242">
    <property type="entry name" value="proteasome-activating nucleotidase"/>
    <property type="match status" value="1"/>
</dbReference>
<evidence type="ECO:0000256" key="5">
    <source>
        <dbReference type="ARBA" id="ARBA00022840"/>
    </source>
</evidence>
<keyword evidence="4 9" id="KW-0547">Nucleotide-binding</keyword>
<dbReference type="CDD" id="cd19502">
    <property type="entry name" value="RecA-like_PAN_like"/>
    <property type="match status" value="1"/>
</dbReference>
<evidence type="ECO:0000313" key="12">
    <source>
        <dbReference type="EMBL" id="MBE6502033.1"/>
    </source>
</evidence>
<dbReference type="InterPro" id="IPR027417">
    <property type="entry name" value="P-loop_NTPase"/>
</dbReference>
<dbReference type="GO" id="GO:0022623">
    <property type="term" value="C:proteasome-activating nucleotidase complex"/>
    <property type="evidence" value="ECO:0007669"/>
    <property type="project" value="UniProtKB-UniRule"/>
</dbReference>
<comment type="domain">
    <text evidence="9">Consists of three main regions, an N-terminal coiled-coil domain that may assist in substrate recognition, an interdomain involved in PAN hexamerization, and a C-terminal ATPase domain of the AAA type.</text>
</comment>
<dbReference type="Gene3D" id="2.40.50.140">
    <property type="entry name" value="Nucleic acid-binding proteins"/>
    <property type="match status" value="1"/>
</dbReference>
<keyword evidence="7 9" id="KW-0175">Coiled coil</keyword>
<comment type="function">
    <text evidence="9">ATPase which is responsible for recognizing, binding, unfolding and translocation of substrate proteins into the archaeal 20S proteasome core particle. Is essential for opening the gate of the 20S proteasome via an interaction with its C-terminus, thereby allowing substrate entry and access to the site of proteolysis. Thus, the C-termini of the proteasomal ATPase function like a 'key in a lock' to induce gate opening and therefore regulate proteolysis. Unfolding activity requires energy from ATP hydrolysis, whereas ATP binding alone promotes ATPase-20S proteasome association which triggers gate opening, and supports translocation of unfolded substrates.</text>
</comment>
<sequence length="421" mass="47289">MIHMNDFNDLENSSKEQLIEKVDFLQEEIDILREEKSKAKSNLMWKVRKLEKDKVLIENEKIRLEREVKSLRSEVDRFRSPPLVLATITEVLDDHRMTVKSSTGPSFLVNYSKFLDEKLLVPGSRVALNQQTFGIVEVLPSEKDANVSGMEIETKPDITYDKIGGLEDQIIEVKETVELPLTEPELFERVGIEPPKGILLYGPPGTGKTLLAKAVANETNATFIKIVASEFVKKYIGEGARLVREVFELAKEKAPAIIFIDELDAVAAKRLKSSTSGDREVQRTLMQLLAELDGFESRGDIGIIGATNRPDILDPALLRPGRFDRFIEVPLPNVDGRREILKIHTKNMSFDEEADIDLLADLTDGFSGADLKAVCTEAGMFAIRAKRDKITVDDFMKAVDKVMDKNKEDEIFKSEAGMMFG</sequence>
<keyword evidence="8 9" id="KW-0143">Chaperone</keyword>
<dbReference type="Gene3D" id="1.10.8.60">
    <property type="match status" value="1"/>
</dbReference>
<dbReference type="Gene3D" id="3.40.50.300">
    <property type="entry name" value="P-loop containing nucleotide triphosphate hydrolases"/>
    <property type="match status" value="1"/>
</dbReference>
<dbReference type="FunFam" id="3.40.50.300:FF:000033">
    <property type="entry name" value="26S protease regulatory subunit 6B"/>
    <property type="match status" value="1"/>
</dbReference>
<evidence type="ECO:0000313" key="13">
    <source>
        <dbReference type="Proteomes" id="UP000783037"/>
    </source>
</evidence>
<dbReference type="SMART" id="SM00382">
    <property type="entry name" value="AAA"/>
    <property type="match status" value="1"/>
</dbReference>
<evidence type="ECO:0000256" key="7">
    <source>
        <dbReference type="ARBA" id="ARBA00023054"/>
    </source>
</evidence>
<dbReference type="NCBIfam" id="NF003069">
    <property type="entry name" value="PRK03992.1"/>
    <property type="match status" value="1"/>
</dbReference>
<evidence type="ECO:0000256" key="4">
    <source>
        <dbReference type="ARBA" id="ARBA00022741"/>
    </source>
</evidence>
<organism evidence="12 13">
    <name type="scientific">Methanobrevibacter thaueri</name>
    <dbReference type="NCBI Taxonomy" id="190975"/>
    <lineage>
        <taxon>Archaea</taxon>
        <taxon>Methanobacteriati</taxon>
        <taxon>Methanobacteriota</taxon>
        <taxon>Methanomada group</taxon>
        <taxon>Methanobacteria</taxon>
        <taxon>Methanobacteriales</taxon>
        <taxon>Methanobacteriaceae</taxon>
        <taxon>Methanobrevibacter</taxon>
    </lineage>
</organism>
<dbReference type="InterPro" id="IPR012340">
    <property type="entry name" value="NA-bd_OB-fold"/>
</dbReference>
<dbReference type="InterPro" id="IPR041569">
    <property type="entry name" value="AAA_lid_3"/>
</dbReference>
<dbReference type="Proteomes" id="UP000783037">
    <property type="component" value="Unassembled WGS sequence"/>
</dbReference>
<dbReference type="GO" id="GO:0016887">
    <property type="term" value="F:ATP hydrolysis activity"/>
    <property type="evidence" value="ECO:0007669"/>
    <property type="project" value="UniProtKB-UniRule"/>
</dbReference>
<evidence type="ECO:0000259" key="11">
    <source>
        <dbReference type="SMART" id="SM00382"/>
    </source>
</evidence>
<feature type="domain" description="AAA+ ATPase" evidence="11">
    <location>
        <begin position="194"/>
        <end position="333"/>
    </location>
</feature>
<comment type="subcellular location">
    <subcellularLocation>
        <location evidence="1 9">Cytoplasm</location>
    </subcellularLocation>
</comment>
<dbReference type="SUPFAM" id="SSF52540">
    <property type="entry name" value="P-loop containing nucleoside triphosphate hydrolases"/>
    <property type="match status" value="1"/>
</dbReference>
<proteinExistence type="inferred from homology"/>
<gene>
    <name evidence="9" type="primary">pan</name>
    <name evidence="12" type="ORF">E7Z79_06275</name>
</gene>
<dbReference type="InterPro" id="IPR003593">
    <property type="entry name" value="AAA+_ATPase"/>
</dbReference>
<reference evidence="12" key="1">
    <citation type="submission" date="2019-04" db="EMBL/GenBank/DDBJ databases">
        <title>Evolution of Biomass-Degrading Anaerobic Consortia Revealed by Metagenomics.</title>
        <authorList>
            <person name="Peng X."/>
        </authorList>
    </citation>
    <scope>NUCLEOTIDE SEQUENCE</scope>
    <source>
        <strain evidence="12">SIG18</strain>
    </source>
</reference>
<comment type="similarity">
    <text evidence="2 9 10">Belongs to the AAA ATPase family.</text>
</comment>
<dbReference type="InterPro" id="IPR023501">
    <property type="entry name" value="Nucleotidase_PAN"/>
</dbReference>
<dbReference type="InterPro" id="IPR003959">
    <property type="entry name" value="ATPase_AAA_core"/>
</dbReference>
<protein>
    <recommendedName>
        <fullName evidence="9">Proteasome-activating nucleotidase</fullName>
        <shortName evidence="9">PAN</shortName>
    </recommendedName>
    <alternativeName>
        <fullName evidence="9">Proteasomal ATPase</fullName>
    </alternativeName>
    <alternativeName>
        <fullName evidence="9">Proteasome regulatory ATPase</fullName>
    </alternativeName>
    <alternativeName>
        <fullName evidence="9">Proteasome regulatory particle</fullName>
    </alternativeName>
</protein>
<evidence type="ECO:0000256" key="10">
    <source>
        <dbReference type="RuleBase" id="RU003651"/>
    </source>
</evidence>
<keyword evidence="6 9" id="KW-0647">Proteasome</keyword>
<keyword evidence="3 9" id="KW-0963">Cytoplasm</keyword>
<evidence type="ECO:0000256" key="6">
    <source>
        <dbReference type="ARBA" id="ARBA00022942"/>
    </source>
</evidence>
<evidence type="ECO:0000256" key="9">
    <source>
        <dbReference type="HAMAP-Rule" id="MF_00553"/>
    </source>
</evidence>
<evidence type="ECO:0000256" key="3">
    <source>
        <dbReference type="ARBA" id="ARBA00022490"/>
    </source>
</evidence>
<keyword evidence="5 9" id="KW-0067">ATP-binding</keyword>
<dbReference type="HAMAP" id="MF_00553">
    <property type="entry name" value="PAN"/>
    <property type="match status" value="1"/>
</dbReference>
<comment type="subunit">
    <text evidence="9">Homohexamer. The hexameric complex has a two-ring architecture resembling a top hat that caps the 20S proteasome core at one or both ends. Upon ATP-binding, the C-terminus of PAN interacts with the alpha-rings of the proteasome core by binding to the intersubunit pockets.</text>
</comment>
<evidence type="ECO:0000256" key="8">
    <source>
        <dbReference type="ARBA" id="ARBA00023186"/>
    </source>
</evidence>
<dbReference type="AlphaFoldDB" id="A0A8T3V616"/>
<name>A0A8T3V616_9EURY</name>
<dbReference type="EMBL" id="SUTK01000025">
    <property type="protein sequence ID" value="MBE6502033.1"/>
    <property type="molecule type" value="Genomic_DNA"/>
</dbReference>
<evidence type="ECO:0000256" key="2">
    <source>
        <dbReference type="ARBA" id="ARBA00006914"/>
    </source>
</evidence>
<dbReference type="Pfam" id="PF17862">
    <property type="entry name" value="AAA_lid_3"/>
    <property type="match status" value="1"/>
</dbReference>
<dbReference type="PROSITE" id="PS00674">
    <property type="entry name" value="AAA"/>
    <property type="match status" value="1"/>
</dbReference>
<dbReference type="GO" id="GO:0005737">
    <property type="term" value="C:cytoplasm"/>
    <property type="evidence" value="ECO:0007669"/>
    <property type="project" value="UniProtKB-SubCell"/>
</dbReference>
<dbReference type="PANTHER" id="PTHR23073">
    <property type="entry name" value="26S PROTEASOME REGULATORY SUBUNIT"/>
    <property type="match status" value="1"/>
</dbReference>
<feature type="binding site" evidence="9">
    <location>
        <begin position="205"/>
        <end position="210"/>
    </location>
    <ligand>
        <name>ATP</name>
        <dbReference type="ChEBI" id="CHEBI:30616"/>
    </ligand>
</feature>
<evidence type="ECO:0000256" key="1">
    <source>
        <dbReference type="ARBA" id="ARBA00004496"/>
    </source>
</evidence>